<dbReference type="EMBL" id="HE774682">
    <property type="protein sequence ID" value="CCG53860.1"/>
    <property type="molecule type" value="Genomic_DNA"/>
</dbReference>
<dbReference type="OrthoDB" id="7342920at2"/>
<reference evidence="1 2" key="1">
    <citation type="journal article" date="2012" name="J. Bacteriol.">
        <title>Complete Genome Sequence of Flavobacterium indicum GPSTA100-9T, Isolated from Warm Spring Water.</title>
        <authorList>
            <person name="Barbier P."/>
            <person name="Houel A."/>
            <person name="Loux V."/>
            <person name="Poulain J."/>
            <person name="Bernardet J.F."/>
            <person name="Touchon M."/>
            <person name="Duchaud E."/>
        </authorList>
    </citation>
    <scope>NUCLEOTIDE SEQUENCE [LARGE SCALE GENOMIC DNA]</scope>
    <source>
        <strain evidence="2">DSM 17447 / CIP 109464 / GPTSA100-9</strain>
    </source>
</reference>
<keyword evidence="2" id="KW-1185">Reference proteome</keyword>
<dbReference type="HOGENOM" id="CLU_1093042_0_0_10"/>
<reference evidence="2" key="2">
    <citation type="submission" date="2012-03" db="EMBL/GenBank/DDBJ databases">
        <title>Complete genome sequence of Flavobacterium indicum GPTSA100-9T, isolated from warm spring water.</title>
        <authorList>
            <person name="Barbier P."/>
            <person name="Houel A."/>
            <person name="Loux V."/>
            <person name="Poulain J."/>
            <person name="Bernardet J.-F."/>
            <person name="Touchon M."/>
            <person name="Duchaud E."/>
        </authorList>
    </citation>
    <scope>NUCLEOTIDE SEQUENCE [LARGE SCALE GENOMIC DNA]</scope>
    <source>
        <strain evidence="2">DSM 17447 / CIP 109464 / GPTSA100-9</strain>
    </source>
</reference>
<protein>
    <submittedName>
        <fullName evidence="1">Hypothetical lipoprotein precusor</fullName>
    </submittedName>
</protein>
<sequence>MDKNFFSLINYFQRLSTLIILIILNNSCNQKDNNILEIKNFEDGQKATSYGKNAIVDSIIIEKKGIKISKFITKNKNKNGDIFKVNFYDSKGIINASGEMQNDKKIGFWFYFKDNKLIRREEYLKICKKSFLNQVWNYKSNDILDCDKSSFYNFKFKDTVFDGEHVEVLKLRFNSDKRIKVNNLKFYASSKLTNDFCNVHSLKLIDIPKNRKNEYELAFSVNDKFNVIKGFFIEEIKINNEIKEKYTFVKILRN</sequence>
<evidence type="ECO:0000313" key="1">
    <source>
        <dbReference type="EMBL" id="CCG53860.1"/>
    </source>
</evidence>
<proteinExistence type="predicted"/>
<accession>H8XUT2</accession>
<dbReference type="RefSeq" id="WP_014388979.1">
    <property type="nucleotide sequence ID" value="NC_017025.1"/>
</dbReference>
<gene>
    <name evidence="1" type="ordered locus">KQS_09635</name>
</gene>
<dbReference type="KEGG" id="fin:KQS_09635"/>
<dbReference type="PATRIC" id="fig|1094466.5.peg.1894"/>
<keyword evidence="1" id="KW-0449">Lipoprotein</keyword>
<dbReference type="Proteomes" id="UP000007599">
    <property type="component" value="Chromosome I"/>
</dbReference>
<organism evidence="1 2">
    <name type="scientific">Flavobacterium indicum (strain DSM 17447 / CIP 109464 / GPTSA100-9)</name>
    <dbReference type="NCBI Taxonomy" id="1094466"/>
    <lineage>
        <taxon>Bacteria</taxon>
        <taxon>Pseudomonadati</taxon>
        <taxon>Bacteroidota</taxon>
        <taxon>Flavobacteriia</taxon>
        <taxon>Flavobacteriales</taxon>
        <taxon>Flavobacteriaceae</taxon>
        <taxon>Flavobacterium</taxon>
    </lineage>
</organism>
<evidence type="ECO:0000313" key="2">
    <source>
        <dbReference type="Proteomes" id="UP000007599"/>
    </source>
</evidence>
<dbReference type="AlphaFoldDB" id="H8XUT2"/>
<name>H8XUT2_FLAIG</name>
<dbReference type="STRING" id="1094466.KQS_09635"/>